<evidence type="ECO:0000313" key="17">
    <source>
        <dbReference type="Proteomes" id="UP000257143"/>
    </source>
</evidence>
<name>A0A3D8PGV4_9BACI</name>
<comment type="catalytic activity">
    <reaction evidence="11">
        <text>O-phospho-L-threonyl-[protein] + H2O = L-threonyl-[protein] + phosphate</text>
        <dbReference type="Rhea" id="RHEA:47004"/>
        <dbReference type="Rhea" id="RHEA-COMP:11060"/>
        <dbReference type="Rhea" id="RHEA-COMP:11605"/>
        <dbReference type="ChEBI" id="CHEBI:15377"/>
        <dbReference type="ChEBI" id="CHEBI:30013"/>
        <dbReference type="ChEBI" id="CHEBI:43474"/>
        <dbReference type="ChEBI" id="CHEBI:61977"/>
        <dbReference type="EC" id="3.1.3.16"/>
    </reaction>
</comment>
<dbReference type="SMART" id="SM00332">
    <property type="entry name" value="PP2Cc"/>
    <property type="match status" value="1"/>
</dbReference>
<evidence type="ECO:0000256" key="11">
    <source>
        <dbReference type="ARBA" id="ARBA00048336"/>
    </source>
</evidence>
<accession>A0A3D8PGV4</accession>
<feature type="domain" description="PPM-type phosphatase" evidence="15">
    <location>
        <begin position="589"/>
        <end position="799"/>
    </location>
</feature>
<dbReference type="Gene3D" id="3.60.40.10">
    <property type="entry name" value="PPM-type phosphatase domain"/>
    <property type="match status" value="1"/>
</dbReference>
<evidence type="ECO:0000256" key="13">
    <source>
        <dbReference type="ARBA" id="ARBA00074959"/>
    </source>
</evidence>
<comment type="function">
    <text evidence="12">Normally needed for pro-sigma E processing during sporulation but can be bypassed in vegetative cells. Activates SpoIIAA by dephosphorylation.</text>
</comment>
<dbReference type="InterPro" id="IPR036457">
    <property type="entry name" value="PPM-type-like_dom_sf"/>
</dbReference>
<dbReference type="EC" id="3.1.3.16" evidence="2"/>
<feature type="transmembrane region" description="Helical" evidence="14">
    <location>
        <begin position="41"/>
        <end position="73"/>
    </location>
</feature>
<dbReference type="Pfam" id="PF07228">
    <property type="entry name" value="SpoIIE"/>
    <property type="match status" value="1"/>
</dbReference>
<dbReference type="GO" id="GO:0030435">
    <property type="term" value="P:sporulation resulting in formation of a cellular spore"/>
    <property type="evidence" value="ECO:0007669"/>
    <property type="project" value="UniProtKB-KW"/>
</dbReference>
<keyword evidence="8 14" id="KW-1133">Transmembrane helix</keyword>
<dbReference type="SMART" id="SM00331">
    <property type="entry name" value="PP2C_SIG"/>
    <property type="match status" value="1"/>
</dbReference>
<evidence type="ECO:0000313" key="16">
    <source>
        <dbReference type="EMBL" id="RDW15316.1"/>
    </source>
</evidence>
<gene>
    <name evidence="16" type="primary">spoIIE</name>
    <name evidence="16" type="ORF">CWR48_20050</name>
</gene>
<feature type="transmembrane region" description="Helical" evidence="14">
    <location>
        <begin position="85"/>
        <end position="110"/>
    </location>
</feature>
<keyword evidence="6" id="KW-0904">Protein phosphatase</keyword>
<sequence>MMDSFPRVEPRDFVREKVSQIGRLRKWINLKLKTVLLDKGLLYFIVGFLLGRAVILSVVSPFAIAFIATMWFIHREKSAKSMLAVLLGALSYSLTHSMFILLALIIFVFLGALFKNKKNQQVIIPLLVFLSTAVPRVFLYSLNDQLSSYEWMLLIVEGVLGAVLVLIFMQSIPLLSPKRYKPALKNEEIVCLIILIASILTGMIGWEIYDASVEQIFSRYFVLLFAFVGGAAIGSTVGVVAGLILSLANVANLYQMSLLAFSGLLGGLLKEGKKLGVAAGLLVGTFLIGIYGGTMTLIPSIIESSIAIIFFLLTPASWTSSISRYIPGTEEYTKEQEQYLQKVRNVTAKRVEQFSDVFQALAKSFQVTETGPHDENDIKRETDMYLSRVTEKTCQSCFMKDRCWQKEFDKTYSMMEEMKDDITDGRNPNRKVMSRFENHCVKAKQVVEVMKEEMTYFEANRKLKQQVMESKRLVADQLQGVAEVMNDFANEILKERQHHEQQEMQIIQALEHMGIELEKLDIYQLEKGNIDIEMTASFYNYRGEGAKLIAPVLSDILNEMIIVKQEEISPFPNGYSHLAFGSAREFIITMGAANAAKGGGLISGDSYTTIELGAGKFAMAISDGMGNGKRAREESVETLRLLQQILQTGIQEKVAIKSINSILALRTTDEMFATLDLAVIDLHNAFVQFLKIGSIPSFIKRGNKVIRIEASNLPMGIIQEFDVDIVSEQLLSEDLLIMMSDGIFEGPMYIENSDLWMKRKIQEMVTDDPQEIADLLLEEVIRTRSGEIEDDMTVLVARIEKNIPEWATVPVYRNKAL</sequence>
<dbReference type="InterPro" id="IPR001932">
    <property type="entry name" value="PPM-type_phosphatase-like_dom"/>
</dbReference>
<feature type="transmembrane region" description="Helical" evidence="14">
    <location>
        <begin position="151"/>
        <end position="169"/>
    </location>
</feature>
<keyword evidence="9 14" id="KW-0472">Membrane</keyword>
<dbReference type="NCBIfam" id="TIGR02865">
    <property type="entry name" value="spore_II_E"/>
    <property type="match status" value="1"/>
</dbReference>
<evidence type="ECO:0000256" key="5">
    <source>
        <dbReference type="ARBA" id="ARBA00022801"/>
    </source>
</evidence>
<dbReference type="FunFam" id="3.60.40.10:FF:000100">
    <property type="entry name" value="Stage II sporulation protein E"/>
    <property type="match status" value="1"/>
</dbReference>
<keyword evidence="3" id="KW-1003">Cell membrane</keyword>
<dbReference type="InterPro" id="IPR014221">
    <property type="entry name" value="SpoII_E"/>
</dbReference>
<dbReference type="Pfam" id="PF19732">
    <property type="entry name" value="SpoIIE_N"/>
    <property type="match status" value="1"/>
</dbReference>
<dbReference type="PROSITE" id="PS51746">
    <property type="entry name" value="PPM_2"/>
    <property type="match status" value="1"/>
</dbReference>
<evidence type="ECO:0000259" key="15">
    <source>
        <dbReference type="PROSITE" id="PS51746"/>
    </source>
</evidence>
<dbReference type="InterPro" id="IPR045768">
    <property type="entry name" value="SpoIIE_N"/>
</dbReference>
<dbReference type="RefSeq" id="WP_115775069.1">
    <property type="nucleotide sequence ID" value="NZ_PIOC01000033.1"/>
</dbReference>
<comment type="subcellular location">
    <subcellularLocation>
        <location evidence="1">Cell membrane</location>
        <topology evidence="1">Multi-pass membrane protein</topology>
    </subcellularLocation>
</comment>
<evidence type="ECO:0000256" key="2">
    <source>
        <dbReference type="ARBA" id="ARBA00013081"/>
    </source>
</evidence>
<comment type="caution">
    <text evidence="16">The sequence shown here is derived from an EMBL/GenBank/DDBJ whole genome shotgun (WGS) entry which is preliminary data.</text>
</comment>
<evidence type="ECO:0000256" key="8">
    <source>
        <dbReference type="ARBA" id="ARBA00022989"/>
    </source>
</evidence>
<keyword evidence="4 14" id="KW-0812">Transmembrane</keyword>
<dbReference type="PANTHER" id="PTHR43156:SF2">
    <property type="entry name" value="STAGE II SPORULATION PROTEIN E"/>
    <property type="match status" value="1"/>
</dbReference>
<feature type="transmembrane region" description="Helical" evidence="14">
    <location>
        <begin position="221"/>
        <end position="245"/>
    </location>
</feature>
<comment type="catalytic activity">
    <reaction evidence="10">
        <text>O-phospho-L-seryl-[protein] + H2O = L-seryl-[protein] + phosphate</text>
        <dbReference type="Rhea" id="RHEA:20629"/>
        <dbReference type="Rhea" id="RHEA-COMP:9863"/>
        <dbReference type="Rhea" id="RHEA-COMP:11604"/>
        <dbReference type="ChEBI" id="CHEBI:15377"/>
        <dbReference type="ChEBI" id="CHEBI:29999"/>
        <dbReference type="ChEBI" id="CHEBI:43474"/>
        <dbReference type="ChEBI" id="CHEBI:83421"/>
        <dbReference type="EC" id="3.1.3.16"/>
    </reaction>
</comment>
<keyword evidence="5" id="KW-0378">Hydrolase</keyword>
<evidence type="ECO:0000256" key="10">
    <source>
        <dbReference type="ARBA" id="ARBA00047761"/>
    </source>
</evidence>
<dbReference type="EMBL" id="PIOC01000033">
    <property type="protein sequence ID" value="RDW15316.1"/>
    <property type="molecule type" value="Genomic_DNA"/>
</dbReference>
<feature type="transmembrane region" description="Helical" evidence="14">
    <location>
        <begin position="275"/>
        <end position="294"/>
    </location>
</feature>
<keyword evidence="7" id="KW-0749">Sporulation</keyword>
<evidence type="ECO:0000256" key="1">
    <source>
        <dbReference type="ARBA" id="ARBA00004651"/>
    </source>
</evidence>
<dbReference type="GO" id="GO:0005886">
    <property type="term" value="C:plasma membrane"/>
    <property type="evidence" value="ECO:0007669"/>
    <property type="project" value="UniProtKB-SubCell"/>
</dbReference>
<feature type="transmembrane region" description="Helical" evidence="14">
    <location>
        <begin position="122"/>
        <end position="139"/>
    </location>
</feature>
<evidence type="ECO:0000256" key="9">
    <source>
        <dbReference type="ARBA" id="ARBA00023136"/>
    </source>
</evidence>
<proteinExistence type="predicted"/>
<evidence type="ECO:0000256" key="14">
    <source>
        <dbReference type="SAM" id="Phobius"/>
    </source>
</evidence>
<evidence type="ECO:0000256" key="7">
    <source>
        <dbReference type="ARBA" id="ARBA00022969"/>
    </source>
</evidence>
<dbReference type="SUPFAM" id="SSF81606">
    <property type="entry name" value="PP2C-like"/>
    <property type="match status" value="1"/>
</dbReference>
<dbReference type="GO" id="GO:0004722">
    <property type="term" value="F:protein serine/threonine phosphatase activity"/>
    <property type="evidence" value="ECO:0007669"/>
    <property type="project" value="UniProtKB-EC"/>
</dbReference>
<evidence type="ECO:0000256" key="12">
    <source>
        <dbReference type="ARBA" id="ARBA00058752"/>
    </source>
</evidence>
<feature type="transmembrane region" description="Helical" evidence="14">
    <location>
        <begin position="189"/>
        <end position="209"/>
    </location>
</feature>
<evidence type="ECO:0000256" key="4">
    <source>
        <dbReference type="ARBA" id="ARBA00022692"/>
    </source>
</evidence>
<protein>
    <recommendedName>
        <fullName evidence="13">Stage II sporulation protein E</fullName>
        <ecNumber evidence="2">3.1.3.16</ecNumber>
    </recommendedName>
</protein>
<dbReference type="AlphaFoldDB" id="A0A3D8PGV4"/>
<keyword evidence="17" id="KW-1185">Reference proteome</keyword>
<dbReference type="Proteomes" id="UP000257143">
    <property type="component" value="Unassembled WGS sequence"/>
</dbReference>
<evidence type="ECO:0000256" key="3">
    <source>
        <dbReference type="ARBA" id="ARBA00022475"/>
    </source>
</evidence>
<dbReference type="OrthoDB" id="9763774at2"/>
<dbReference type="InterPro" id="IPR052016">
    <property type="entry name" value="Bact_Sigma-Reg"/>
</dbReference>
<organism evidence="16 17">
    <name type="scientific">Oceanobacillus arenosus</name>
    <dbReference type="NCBI Taxonomy" id="1229153"/>
    <lineage>
        <taxon>Bacteria</taxon>
        <taxon>Bacillati</taxon>
        <taxon>Bacillota</taxon>
        <taxon>Bacilli</taxon>
        <taxon>Bacillales</taxon>
        <taxon>Bacillaceae</taxon>
        <taxon>Oceanobacillus</taxon>
    </lineage>
</organism>
<dbReference type="PANTHER" id="PTHR43156">
    <property type="entry name" value="STAGE II SPORULATION PROTEIN E-RELATED"/>
    <property type="match status" value="1"/>
</dbReference>
<reference evidence="17" key="1">
    <citation type="submission" date="2017-11" db="EMBL/GenBank/DDBJ databases">
        <authorList>
            <person name="Zhu W."/>
        </authorList>
    </citation>
    <scope>NUCLEOTIDE SEQUENCE [LARGE SCALE GENOMIC DNA]</scope>
    <source>
        <strain evidence="17">CAU 1183</strain>
    </source>
</reference>
<evidence type="ECO:0000256" key="6">
    <source>
        <dbReference type="ARBA" id="ARBA00022912"/>
    </source>
</evidence>